<dbReference type="Proteomes" id="UP000282674">
    <property type="component" value="Unassembled WGS sequence"/>
</dbReference>
<dbReference type="EMBL" id="RFFG01000105">
    <property type="protein sequence ID" value="RMI37499.1"/>
    <property type="molecule type" value="Genomic_DNA"/>
</dbReference>
<comment type="caution">
    <text evidence="2">The sequence shown here is derived from an EMBL/GenBank/DDBJ whole genome shotgun (WGS) entry which is preliminary data.</text>
</comment>
<organism evidence="2 3">
    <name type="scientific">Actinomadura harenae</name>
    <dbReference type="NCBI Taxonomy" id="2483351"/>
    <lineage>
        <taxon>Bacteria</taxon>
        <taxon>Bacillati</taxon>
        <taxon>Actinomycetota</taxon>
        <taxon>Actinomycetes</taxon>
        <taxon>Streptosporangiales</taxon>
        <taxon>Thermomonosporaceae</taxon>
        <taxon>Actinomadura</taxon>
    </lineage>
</organism>
<name>A0A3M2LJ46_9ACTN</name>
<dbReference type="InterPro" id="IPR043917">
    <property type="entry name" value="DUF5753"/>
</dbReference>
<dbReference type="AlphaFoldDB" id="A0A3M2LJ46"/>
<dbReference type="SMART" id="SM00530">
    <property type="entry name" value="HTH_XRE"/>
    <property type="match status" value="1"/>
</dbReference>
<dbReference type="Gene3D" id="1.10.260.40">
    <property type="entry name" value="lambda repressor-like DNA-binding domains"/>
    <property type="match status" value="1"/>
</dbReference>
<dbReference type="InterPro" id="IPR001387">
    <property type="entry name" value="Cro/C1-type_HTH"/>
</dbReference>
<dbReference type="RefSeq" id="WP_122198878.1">
    <property type="nucleotide sequence ID" value="NZ_JBHSKC010000051.1"/>
</dbReference>
<dbReference type="PROSITE" id="PS50943">
    <property type="entry name" value="HTH_CROC1"/>
    <property type="match status" value="1"/>
</dbReference>
<dbReference type="InterPro" id="IPR010982">
    <property type="entry name" value="Lambda_DNA-bd_dom_sf"/>
</dbReference>
<dbReference type="CDD" id="cd00093">
    <property type="entry name" value="HTH_XRE"/>
    <property type="match status" value="1"/>
</dbReference>
<dbReference type="OrthoDB" id="3466567at2"/>
<gene>
    <name evidence="2" type="ORF">EBO15_35640</name>
</gene>
<dbReference type="GO" id="GO:0003677">
    <property type="term" value="F:DNA binding"/>
    <property type="evidence" value="ECO:0007669"/>
    <property type="project" value="InterPro"/>
</dbReference>
<evidence type="ECO:0000313" key="2">
    <source>
        <dbReference type="EMBL" id="RMI37499.1"/>
    </source>
</evidence>
<accession>A0A3M2LJ46</accession>
<dbReference type="Pfam" id="PF13560">
    <property type="entry name" value="HTH_31"/>
    <property type="match status" value="1"/>
</dbReference>
<proteinExistence type="predicted"/>
<evidence type="ECO:0000259" key="1">
    <source>
        <dbReference type="PROSITE" id="PS50943"/>
    </source>
</evidence>
<sequence>MKASGLNLVNRKKLDPDKNIRSLLGAKLRKYRDAEGLTQAQLAAVLGYVPELISKIETGELAPVMKLAEALNHRYGTEAFTELQPHAGREQAQAAVPEFFRSYISREADASALRIYEQRHIPGLLQTPEYATEVLRAGQRKSDLERKVDGRLDRQAVISGEDPAWLVVLLDEDAVRRVVGSPEITRAQLLKLLDWAAEPHISVLVVPAGAPVYPASGFTLISSEGAQDVAYTEGAGGGGEVIELSSRVAEIRRLWDMLSQVTLSPAASEKLIRDVAEGFEAS</sequence>
<evidence type="ECO:0000313" key="3">
    <source>
        <dbReference type="Proteomes" id="UP000282674"/>
    </source>
</evidence>
<keyword evidence="3" id="KW-1185">Reference proteome</keyword>
<feature type="domain" description="HTH cro/C1-type" evidence="1">
    <location>
        <begin position="28"/>
        <end position="83"/>
    </location>
</feature>
<dbReference type="SUPFAM" id="SSF47413">
    <property type="entry name" value="lambda repressor-like DNA-binding domains"/>
    <property type="match status" value="1"/>
</dbReference>
<reference evidence="2 3" key="1">
    <citation type="submission" date="2018-10" db="EMBL/GenBank/DDBJ databases">
        <title>Isolation from soil.</title>
        <authorList>
            <person name="Hu J."/>
        </authorList>
    </citation>
    <scope>NUCLEOTIDE SEQUENCE [LARGE SCALE GENOMIC DNA]</scope>
    <source>
        <strain evidence="2 3">NEAU-Ht49</strain>
    </source>
</reference>
<protein>
    <submittedName>
        <fullName evidence="2">XRE family transcriptional regulator</fullName>
    </submittedName>
</protein>
<dbReference type="Pfam" id="PF19054">
    <property type="entry name" value="DUF5753"/>
    <property type="match status" value="1"/>
</dbReference>